<dbReference type="GO" id="GO:0005886">
    <property type="term" value="C:plasma membrane"/>
    <property type="evidence" value="ECO:0007669"/>
    <property type="project" value="UniProtKB-SubCell"/>
</dbReference>
<dbReference type="Proteomes" id="UP000683246">
    <property type="component" value="Chromosome"/>
</dbReference>
<dbReference type="InterPro" id="IPR000515">
    <property type="entry name" value="MetI-like"/>
</dbReference>
<gene>
    <name evidence="9" type="ORF">HZI73_19400</name>
</gene>
<evidence type="ECO:0000256" key="6">
    <source>
        <dbReference type="ARBA" id="ARBA00023136"/>
    </source>
</evidence>
<keyword evidence="4 7" id="KW-0812">Transmembrane</keyword>
<evidence type="ECO:0000256" key="3">
    <source>
        <dbReference type="ARBA" id="ARBA00022475"/>
    </source>
</evidence>
<organism evidence="9 10">
    <name type="scientific">Vallitalea pronyensis</name>
    <dbReference type="NCBI Taxonomy" id="1348613"/>
    <lineage>
        <taxon>Bacteria</taxon>
        <taxon>Bacillati</taxon>
        <taxon>Bacillota</taxon>
        <taxon>Clostridia</taxon>
        <taxon>Lachnospirales</taxon>
        <taxon>Vallitaleaceae</taxon>
        <taxon>Vallitalea</taxon>
    </lineage>
</organism>
<dbReference type="GO" id="GO:0055085">
    <property type="term" value="P:transmembrane transport"/>
    <property type="evidence" value="ECO:0007669"/>
    <property type="project" value="InterPro"/>
</dbReference>
<dbReference type="PROSITE" id="PS50928">
    <property type="entry name" value="ABC_TM1"/>
    <property type="match status" value="1"/>
</dbReference>
<feature type="transmembrane region" description="Helical" evidence="7">
    <location>
        <begin position="12"/>
        <end position="33"/>
    </location>
</feature>
<protein>
    <submittedName>
        <fullName evidence="9">Carbohydrate ABC transporter permease</fullName>
    </submittedName>
</protein>
<evidence type="ECO:0000313" key="9">
    <source>
        <dbReference type="EMBL" id="QUI24328.1"/>
    </source>
</evidence>
<evidence type="ECO:0000256" key="4">
    <source>
        <dbReference type="ARBA" id="ARBA00022692"/>
    </source>
</evidence>
<dbReference type="PANTHER" id="PTHR43744">
    <property type="entry name" value="ABC TRANSPORTER PERMEASE PROTEIN MG189-RELATED-RELATED"/>
    <property type="match status" value="1"/>
</dbReference>
<dbReference type="Gene3D" id="1.10.3720.10">
    <property type="entry name" value="MetI-like"/>
    <property type="match status" value="1"/>
</dbReference>
<feature type="transmembrane region" description="Helical" evidence="7">
    <location>
        <begin position="192"/>
        <end position="214"/>
    </location>
</feature>
<evidence type="ECO:0000256" key="1">
    <source>
        <dbReference type="ARBA" id="ARBA00004651"/>
    </source>
</evidence>
<keyword evidence="10" id="KW-1185">Reference proteome</keyword>
<evidence type="ECO:0000256" key="5">
    <source>
        <dbReference type="ARBA" id="ARBA00022989"/>
    </source>
</evidence>
<comment type="similarity">
    <text evidence="7">Belongs to the binding-protein-dependent transport system permease family.</text>
</comment>
<proteinExistence type="inferred from homology"/>
<dbReference type="KEGG" id="vpy:HZI73_19400"/>
<keyword evidence="6 7" id="KW-0472">Membrane</keyword>
<feature type="transmembrane region" description="Helical" evidence="7">
    <location>
        <begin position="104"/>
        <end position="122"/>
    </location>
</feature>
<accession>A0A8J8SIB1</accession>
<dbReference type="AlphaFoldDB" id="A0A8J8SIB1"/>
<evidence type="ECO:0000259" key="8">
    <source>
        <dbReference type="PROSITE" id="PS50928"/>
    </source>
</evidence>
<dbReference type="EMBL" id="CP058649">
    <property type="protein sequence ID" value="QUI24328.1"/>
    <property type="molecule type" value="Genomic_DNA"/>
</dbReference>
<keyword evidence="5 7" id="KW-1133">Transmembrane helix</keyword>
<feature type="transmembrane region" description="Helical" evidence="7">
    <location>
        <begin position="237"/>
        <end position="258"/>
    </location>
</feature>
<dbReference type="RefSeq" id="WP_212695023.1">
    <property type="nucleotide sequence ID" value="NZ_CP058649.1"/>
</dbReference>
<feature type="domain" description="ABC transmembrane type-1" evidence="8">
    <location>
        <begin position="69"/>
        <end position="258"/>
    </location>
</feature>
<feature type="transmembrane region" description="Helical" evidence="7">
    <location>
        <begin position="134"/>
        <end position="154"/>
    </location>
</feature>
<sequence length="273" mass="30936">MRFTMRKTSISIILFLIGIAMILPVLWMVSSSFKYESDVFKMPMEWIPSYFNPQNYITAITEFPYAAWYLNTAKTTIVVVFLVLSISAMSGYAFAKLNFKGKDIIFFLFISTMMIPIQVRIIPQFMMFKSFGWINSHLTVTMPWAYNAFSIFLMRQFFMSIPNDLIEASKIDGSNAYGTFFKVVLPLAKPSLTALTVLSFTWGWNAYFGPLIYINDNARQLLAVGIATFKAEYADNFAIQMAGATLALIPIIIVYIIAQRQFIEGIALSGVKG</sequence>
<evidence type="ECO:0000256" key="7">
    <source>
        <dbReference type="RuleBase" id="RU363032"/>
    </source>
</evidence>
<dbReference type="InterPro" id="IPR035906">
    <property type="entry name" value="MetI-like_sf"/>
</dbReference>
<dbReference type="Pfam" id="PF00528">
    <property type="entry name" value="BPD_transp_1"/>
    <property type="match status" value="1"/>
</dbReference>
<reference evidence="9" key="1">
    <citation type="submission" date="2020-07" db="EMBL/GenBank/DDBJ databases">
        <title>Vallitalea pronyensis genome.</title>
        <authorList>
            <person name="Postec A."/>
        </authorList>
    </citation>
    <scope>NUCLEOTIDE SEQUENCE</scope>
    <source>
        <strain evidence="9">FatNI3</strain>
    </source>
</reference>
<keyword evidence="3" id="KW-1003">Cell membrane</keyword>
<evidence type="ECO:0000256" key="2">
    <source>
        <dbReference type="ARBA" id="ARBA00022448"/>
    </source>
</evidence>
<dbReference type="PANTHER" id="PTHR43744:SF12">
    <property type="entry name" value="ABC TRANSPORTER PERMEASE PROTEIN MG189-RELATED"/>
    <property type="match status" value="1"/>
</dbReference>
<dbReference type="CDD" id="cd06261">
    <property type="entry name" value="TM_PBP2"/>
    <property type="match status" value="1"/>
</dbReference>
<keyword evidence="2 7" id="KW-0813">Transport</keyword>
<feature type="transmembrane region" description="Helical" evidence="7">
    <location>
        <begin position="77"/>
        <end position="95"/>
    </location>
</feature>
<comment type="subcellular location">
    <subcellularLocation>
        <location evidence="1 7">Cell membrane</location>
        <topology evidence="1 7">Multi-pass membrane protein</topology>
    </subcellularLocation>
</comment>
<evidence type="ECO:0000313" key="10">
    <source>
        <dbReference type="Proteomes" id="UP000683246"/>
    </source>
</evidence>
<name>A0A8J8SIB1_9FIRM</name>
<dbReference type="SUPFAM" id="SSF161098">
    <property type="entry name" value="MetI-like"/>
    <property type="match status" value="1"/>
</dbReference>